<reference evidence="7 8" key="1">
    <citation type="submission" date="2023-12" db="EMBL/GenBank/DDBJ databases">
        <title>Gut-associated functions are favored during microbiome assembly across C. elegans life.</title>
        <authorList>
            <person name="Zimmermann J."/>
        </authorList>
    </citation>
    <scope>NUCLEOTIDE SEQUENCE [LARGE SCALE GENOMIC DNA]</scope>
    <source>
        <strain evidence="7 8">JUb134</strain>
    </source>
</reference>
<dbReference type="InterPro" id="IPR004670">
    <property type="entry name" value="NhaA"/>
</dbReference>
<evidence type="ECO:0000256" key="3">
    <source>
        <dbReference type="ARBA" id="ARBA00022692"/>
    </source>
</evidence>
<evidence type="ECO:0000256" key="4">
    <source>
        <dbReference type="ARBA" id="ARBA00022989"/>
    </source>
</evidence>
<keyword evidence="5 6" id="KW-0472">Membrane</keyword>
<evidence type="ECO:0000313" key="8">
    <source>
        <dbReference type="Proteomes" id="UP001380365"/>
    </source>
</evidence>
<keyword evidence="3 6" id="KW-0812">Transmembrane</keyword>
<dbReference type="Gene3D" id="1.20.1530.10">
    <property type="entry name" value="Na+/H+ antiporter like domain"/>
    <property type="match status" value="1"/>
</dbReference>
<sequence>MPDSPHHPRSALREFLKSEAGGGVLLIAAAALAMVVANLPGLSEPYFHLLHWTTGPVLSPKYGPMTVHLWINDGLMAIFFLLVGLEIKREFVDGRLATWQHRRLPVVAAAAGMVVPALVYLAVTGGRPELQGGWAVPAATDIAFAIGVLALLGSRAPASLKLFLTTVAIVDDMGAVAIIALAYTDGIASLALAAAGLVLAAMYVLNQSKVRSLTPYLLLGLALWYFVFLSGVHATIAGVATALMIPVKPTPAAPDAVDSPLHRLEHALHPWVAYAIVPLFGFANAGVSLAGTSAGVLLDPLPLGVALGLLLGKQIGIFGSIWIANRTGFAPRPGGASWVQIWGLSLLAGIGFTMSLFIGGLAFPNDPLLVDEVKIGVLAGSVLSALAGYAVLRLAPRKPLRASRPSM</sequence>
<protein>
    <recommendedName>
        <fullName evidence="6">Na(+)/H(+) antiporter NhaA</fullName>
    </recommendedName>
    <alternativeName>
        <fullName evidence="6">Sodium/proton antiporter NhaA</fullName>
    </alternativeName>
</protein>
<feature type="transmembrane region" description="Helical" evidence="6">
    <location>
        <begin position="336"/>
        <end position="363"/>
    </location>
</feature>
<keyword evidence="6" id="KW-0739">Sodium transport</keyword>
<dbReference type="NCBIfam" id="TIGR00773">
    <property type="entry name" value="NhaA"/>
    <property type="match status" value="1"/>
</dbReference>
<evidence type="ECO:0000313" key="7">
    <source>
        <dbReference type="EMBL" id="MEJ5093454.1"/>
    </source>
</evidence>
<feature type="transmembrane region" description="Helical" evidence="6">
    <location>
        <begin position="187"/>
        <end position="205"/>
    </location>
</feature>
<dbReference type="InterPro" id="IPR023171">
    <property type="entry name" value="Na/H_antiporter_dom_sf"/>
</dbReference>
<keyword evidence="6" id="KW-0813">Transport</keyword>
<feature type="transmembrane region" description="Helical" evidence="6">
    <location>
        <begin position="20"/>
        <end position="42"/>
    </location>
</feature>
<keyword evidence="4 6" id="KW-1133">Transmembrane helix</keyword>
<keyword evidence="2 6" id="KW-1003">Cell membrane</keyword>
<dbReference type="RefSeq" id="WP_132882991.1">
    <property type="nucleotide sequence ID" value="NZ_JBBGZA010000001.1"/>
</dbReference>
<dbReference type="PANTHER" id="PTHR30341">
    <property type="entry name" value="SODIUM ION/PROTON ANTIPORTER NHAA-RELATED"/>
    <property type="match status" value="1"/>
</dbReference>
<feature type="transmembrane region" description="Helical" evidence="6">
    <location>
        <begin position="62"/>
        <end position="83"/>
    </location>
</feature>
<keyword evidence="6" id="KW-0915">Sodium</keyword>
<dbReference type="Pfam" id="PF06965">
    <property type="entry name" value="Na_H_antiport_1"/>
    <property type="match status" value="1"/>
</dbReference>
<comment type="subcellular location">
    <subcellularLocation>
        <location evidence="1">Cell inner membrane</location>
        <topology evidence="1">Multi-pass membrane protein</topology>
    </subcellularLocation>
    <subcellularLocation>
        <location evidence="6">Cell membrane</location>
        <topology evidence="6">Multi-pass membrane protein</topology>
    </subcellularLocation>
</comment>
<evidence type="ECO:0000256" key="5">
    <source>
        <dbReference type="ARBA" id="ARBA00023136"/>
    </source>
</evidence>
<comment type="caution">
    <text evidence="7">The sequence shown here is derived from an EMBL/GenBank/DDBJ whole genome shotgun (WGS) entry which is preliminary data.</text>
</comment>
<proteinExistence type="inferred from homology"/>
<evidence type="ECO:0000256" key="2">
    <source>
        <dbReference type="ARBA" id="ARBA00022475"/>
    </source>
</evidence>
<keyword evidence="6" id="KW-0406">Ion transport</keyword>
<feature type="transmembrane region" description="Helical" evidence="6">
    <location>
        <begin position="303"/>
        <end position="324"/>
    </location>
</feature>
<dbReference type="HAMAP" id="MF_01844">
    <property type="entry name" value="NhaA"/>
    <property type="match status" value="1"/>
</dbReference>
<dbReference type="NCBIfam" id="NF007111">
    <property type="entry name" value="PRK09560.1"/>
    <property type="match status" value="1"/>
</dbReference>
<feature type="transmembrane region" description="Helical" evidence="6">
    <location>
        <begin position="134"/>
        <end position="153"/>
    </location>
</feature>
<feature type="transmembrane region" description="Helical" evidence="6">
    <location>
        <begin position="375"/>
        <end position="395"/>
    </location>
</feature>
<comment type="catalytic activity">
    <reaction evidence="6">
        <text>Na(+)(in) + 2 H(+)(out) = Na(+)(out) + 2 H(+)(in)</text>
        <dbReference type="Rhea" id="RHEA:29251"/>
        <dbReference type="ChEBI" id="CHEBI:15378"/>
        <dbReference type="ChEBI" id="CHEBI:29101"/>
    </reaction>
</comment>
<name>A0ABU8Q137_9SPHN</name>
<dbReference type="NCBIfam" id="NF007112">
    <property type="entry name" value="PRK09561.1"/>
    <property type="match status" value="1"/>
</dbReference>
<feature type="transmembrane region" description="Helical" evidence="6">
    <location>
        <begin position="104"/>
        <end position="122"/>
    </location>
</feature>
<evidence type="ECO:0000256" key="6">
    <source>
        <dbReference type="HAMAP-Rule" id="MF_01844"/>
    </source>
</evidence>
<gene>
    <name evidence="6 7" type="primary">nhaA</name>
    <name evidence="7" type="ORF">WH159_02680</name>
</gene>
<comment type="function">
    <text evidence="6">Na(+)/H(+) antiporter that extrudes sodium in exchange for external protons.</text>
</comment>
<feature type="transmembrane region" description="Helical" evidence="6">
    <location>
        <begin position="160"/>
        <end position="181"/>
    </location>
</feature>
<comment type="similarity">
    <text evidence="6">Belongs to the NhaA Na(+)/H(+) (TC 2.A.33) antiporter family.</text>
</comment>
<dbReference type="Proteomes" id="UP001380365">
    <property type="component" value="Unassembled WGS sequence"/>
</dbReference>
<dbReference type="EMBL" id="JBBGZA010000001">
    <property type="protein sequence ID" value="MEJ5093454.1"/>
    <property type="molecule type" value="Genomic_DNA"/>
</dbReference>
<keyword evidence="6" id="KW-0050">Antiport</keyword>
<feature type="transmembrane region" description="Helical" evidence="6">
    <location>
        <begin position="217"/>
        <end position="245"/>
    </location>
</feature>
<accession>A0ABU8Q137</accession>
<organism evidence="7 8">
    <name type="scientific">Sphingomonas molluscorum</name>
    <dbReference type="NCBI Taxonomy" id="418184"/>
    <lineage>
        <taxon>Bacteria</taxon>
        <taxon>Pseudomonadati</taxon>
        <taxon>Pseudomonadota</taxon>
        <taxon>Alphaproteobacteria</taxon>
        <taxon>Sphingomonadales</taxon>
        <taxon>Sphingomonadaceae</taxon>
        <taxon>Sphingomonas</taxon>
    </lineage>
</organism>
<dbReference type="PANTHER" id="PTHR30341:SF0">
    <property type="entry name" value="NA(+)_H(+) ANTIPORTER NHAA"/>
    <property type="match status" value="1"/>
</dbReference>
<keyword evidence="8" id="KW-1185">Reference proteome</keyword>
<evidence type="ECO:0000256" key="1">
    <source>
        <dbReference type="ARBA" id="ARBA00004429"/>
    </source>
</evidence>